<gene>
    <name evidence="7" type="ORF">CUC15_04755</name>
</gene>
<dbReference type="KEGG" id="ocn:CUC15_04755"/>
<proteinExistence type="inferred from homology"/>
<evidence type="ECO:0000313" key="8">
    <source>
        <dbReference type="Proteomes" id="UP000253908"/>
    </source>
</evidence>
<feature type="region of interest" description="Disordered" evidence="6">
    <location>
        <begin position="200"/>
        <end position="224"/>
    </location>
</feature>
<dbReference type="Gene3D" id="3.40.50.720">
    <property type="entry name" value="NAD(P)-binding Rossmann-like Domain"/>
    <property type="match status" value="1"/>
</dbReference>
<keyword evidence="8" id="KW-1185">Reference proteome</keyword>
<dbReference type="InterPro" id="IPR020904">
    <property type="entry name" value="Sc_DH/Rdtase_CS"/>
</dbReference>
<reference evidence="8" key="1">
    <citation type="submission" date="2017-11" db="EMBL/GenBank/DDBJ databases">
        <authorList>
            <person name="Zhu W."/>
        </authorList>
    </citation>
    <scope>NUCLEOTIDE SEQUENCE [LARGE SCALE GENOMIC DNA]</scope>
    <source>
        <strain evidence="8">160</strain>
    </source>
</reference>
<evidence type="ECO:0000256" key="6">
    <source>
        <dbReference type="SAM" id="MobiDB-lite"/>
    </source>
</evidence>
<dbReference type="FunFam" id="3.40.50.720:FF:000084">
    <property type="entry name" value="Short-chain dehydrogenase reductase"/>
    <property type="match status" value="1"/>
</dbReference>
<dbReference type="InterPro" id="IPR036291">
    <property type="entry name" value="NAD(P)-bd_dom_sf"/>
</dbReference>
<evidence type="ECO:0000256" key="2">
    <source>
        <dbReference type="ARBA" id="ARBA00022797"/>
    </source>
</evidence>
<dbReference type="GO" id="GO:0016491">
    <property type="term" value="F:oxidoreductase activity"/>
    <property type="evidence" value="ECO:0007669"/>
    <property type="project" value="UniProtKB-KW"/>
</dbReference>
<dbReference type="Proteomes" id="UP000253908">
    <property type="component" value="Chromosome"/>
</dbReference>
<sequence length="263" mass="27718">MTNLLKGRVALITGGGSGIGKAVVKRFVGEGAKVCVLEFSEARVKSLEEQFGENVIGIQGDVCKYEDNQRAVNTALERWGQLDTFVGNAGLFDGRVALKDMPITAIDQAFDELFNVNVKGVLFGIKASVDELTKSPNGTVVLTSSIAAFHAGGGGPLYSASKHATLGLIRQLAHEFAPDVRVNGVAPGVTATDLTSLSSLEGFRSTGTPGESPKKRNPLNLTPDPEHHAGAYVFLASNMSKTLTGTVLPSDGGMDVRGLRYQD</sequence>
<evidence type="ECO:0000313" key="7">
    <source>
        <dbReference type="EMBL" id="AXI08286.1"/>
    </source>
</evidence>
<dbReference type="InterPro" id="IPR002347">
    <property type="entry name" value="SDR_fam"/>
</dbReference>
<feature type="compositionally biased region" description="Polar residues" evidence="6">
    <location>
        <begin position="200"/>
        <end position="209"/>
    </location>
</feature>
<evidence type="ECO:0000256" key="1">
    <source>
        <dbReference type="ARBA" id="ARBA00006484"/>
    </source>
</evidence>
<keyword evidence="3" id="KW-0560">Oxidoreductase</keyword>
<dbReference type="EMBL" id="CP024848">
    <property type="protein sequence ID" value="AXI08286.1"/>
    <property type="molecule type" value="Genomic_DNA"/>
</dbReference>
<dbReference type="SUPFAM" id="SSF51735">
    <property type="entry name" value="NAD(P)-binding Rossmann-fold domains"/>
    <property type="match status" value="1"/>
</dbReference>
<dbReference type="AlphaFoldDB" id="A0A345PE56"/>
<dbReference type="PRINTS" id="PR00081">
    <property type="entry name" value="GDHRDH"/>
</dbReference>
<dbReference type="PRINTS" id="PR00080">
    <property type="entry name" value="SDRFAMILY"/>
</dbReference>
<dbReference type="OrthoDB" id="9803333at2"/>
<name>A0A345PE56_9BACI</name>
<dbReference type="GO" id="GO:0008206">
    <property type="term" value="P:bile acid metabolic process"/>
    <property type="evidence" value="ECO:0007669"/>
    <property type="project" value="UniProtKB-ARBA"/>
</dbReference>
<dbReference type="RefSeq" id="WP_114915579.1">
    <property type="nucleotide sequence ID" value="NZ_CP024848.1"/>
</dbReference>
<dbReference type="PROSITE" id="PS00061">
    <property type="entry name" value="ADH_SHORT"/>
    <property type="match status" value="1"/>
</dbReference>
<keyword evidence="4" id="KW-0520">NAD</keyword>
<organism evidence="7 8">
    <name type="scientific">Oceanobacillus zhaokaii</name>
    <dbReference type="NCBI Taxonomy" id="2052660"/>
    <lineage>
        <taxon>Bacteria</taxon>
        <taxon>Bacillati</taxon>
        <taxon>Bacillota</taxon>
        <taxon>Bacilli</taxon>
        <taxon>Bacillales</taxon>
        <taxon>Bacillaceae</taxon>
        <taxon>Oceanobacillus</taxon>
    </lineage>
</organism>
<dbReference type="PANTHER" id="PTHR43943:SF17">
    <property type="entry name" value="3-PHENYLPROPIONATE-DIHYDRODIOL_CINNAMIC ACID-DIHYDRODIOL DEHYDROGENASE"/>
    <property type="match status" value="1"/>
</dbReference>
<accession>A0A345PE56</accession>
<keyword evidence="2" id="KW-0058">Aromatic hydrocarbons catabolism</keyword>
<dbReference type="PANTHER" id="PTHR43943">
    <property type="entry name" value="DEHYDROGENASE/REDUCTASE (SDR FAMILY) MEMBER 4"/>
    <property type="match status" value="1"/>
</dbReference>
<evidence type="ECO:0000256" key="5">
    <source>
        <dbReference type="RuleBase" id="RU000363"/>
    </source>
</evidence>
<dbReference type="Pfam" id="PF00106">
    <property type="entry name" value="adh_short"/>
    <property type="match status" value="1"/>
</dbReference>
<protein>
    <submittedName>
        <fullName evidence="7">3-(Cis-5,6-dihydroxycyclohexa-1, 3-dien-1-yl)propanoate dehydrogenase</fullName>
    </submittedName>
</protein>
<evidence type="ECO:0000256" key="4">
    <source>
        <dbReference type="ARBA" id="ARBA00023027"/>
    </source>
</evidence>
<comment type="similarity">
    <text evidence="1 5">Belongs to the short-chain dehydrogenases/reductases (SDR) family.</text>
</comment>
<evidence type="ECO:0000256" key="3">
    <source>
        <dbReference type="ARBA" id="ARBA00023002"/>
    </source>
</evidence>